<proteinExistence type="predicted"/>
<dbReference type="EMBL" id="BMAV01007150">
    <property type="protein sequence ID" value="GFY49733.1"/>
    <property type="molecule type" value="Genomic_DNA"/>
</dbReference>
<name>A0A8X6X9S3_9ARAC</name>
<evidence type="ECO:0000313" key="2">
    <source>
        <dbReference type="EMBL" id="GFY49733.1"/>
    </source>
</evidence>
<keyword evidence="3" id="KW-1185">Reference proteome</keyword>
<gene>
    <name evidence="2" type="primary">g.46397</name>
    <name evidence="2" type="ORF">TNIN_106591</name>
</gene>
<comment type="caution">
    <text evidence="2">The sequence shown here is derived from an EMBL/GenBank/DDBJ whole genome shotgun (WGS) entry which is preliminary data.</text>
</comment>
<feature type="region of interest" description="Disordered" evidence="1">
    <location>
        <begin position="73"/>
        <end position="103"/>
    </location>
</feature>
<dbReference type="Proteomes" id="UP000886998">
    <property type="component" value="Unassembled WGS sequence"/>
</dbReference>
<accession>A0A8X6X9S3</accession>
<dbReference type="OrthoDB" id="6141723at2759"/>
<feature type="compositionally biased region" description="Polar residues" evidence="1">
    <location>
        <begin position="87"/>
        <end position="103"/>
    </location>
</feature>
<protein>
    <submittedName>
        <fullName evidence="2">UvrD_C_2 domain-containing protein</fullName>
    </submittedName>
</protein>
<evidence type="ECO:0000313" key="3">
    <source>
        <dbReference type="Proteomes" id="UP000886998"/>
    </source>
</evidence>
<reference evidence="2" key="1">
    <citation type="submission" date="2020-08" db="EMBL/GenBank/DDBJ databases">
        <title>Multicomponent nature underlies the extraordinary mechanical properties of spider dragline silk.</title>
        <authorList>
            <person name="Kono N."/>
            <person name="Nakamura H."/>
            <person name="Mori M."/>
            <person name="Yoshida Y."/>
            <person name="Ohtoshi R."/>
            <person name="Malay A.D."/>
            <person name="Moran D.A.P."/>
            <person name="Tomita M."/>
            <person name="Numata K."/>
            <person name="Arakawa K."/>
        </authorList>
    </citation>
    <scope>NUCLEOTIDE SEQUENCE</scope>
</reference>
<dbReference type="AlphaFoldDB" id="A0A8X6X9S3"/>
<sequence>MRADNTGGLLYELNLVLNRPDITNNIDVADGLSNGPVGKMCYVERDENHDIIRIWMKFPKLCGRKRATKSRNLSGRLNLDDDAVPITNHTDTHTTSSLPLNNN</sequence>
<evidence type="ECO:0000256" key="1">
    <source>
        <dbReference type="SAM" id="MobiDB-lite"/>
    </source>
</evidence>
<organism evidence="2 3">
    <name type="scientific">Trichonephila inaurata madagascariensis</name>
    <dbReference type="NCBI Taxonomy" id="2747483"/>
    <lineage>
        <taxon>Eukaryota</taxon>
        <taxon>Metazoa</taxon>
        <taxon>Ecdysozoa</taxon>
        <taxon>Arthropoda</taxon>
        <taxon>Chelicerata</taxon>
        <taxon>Arachnida</taxon>
        <taxon>Araneae</taxon>
        <taxon>Araneomorphae</taxon>
        <taxon>Entelegynae</taxon>
        <taxon>Araneoidea</taxon>
        <taxon>Nephilidae</taxon>
        <taxon>Trichonephila</taxon>
        <taxon>Trichonephila inaurata</taxon>
    </lineage>
</organism>